<keyword evidence="1" id="KW-1133">Transmembrane helix</keyword>
<organism evidence="2 3">
    <name type="scientific">Lentzea tibetensis</name>
    <dbReference type="NCBI Taxonomy" id="2591470"/>
    <lineage>
        <taxon>Bacteria</taxon>
        <taxon>Bacillati</taxon>
        <taxon>Actinomycetota</taxon>
        <taxon>Actinomycetes</taxon>
        <taxon>Pseudonocardiales</taxon>
        <taxon>Pseudonocardiaceae</taxon>
        <taxon>Lentzea</taxon>
    </lineage>
</organism>
<dbReference type="Pfam" id="PF01701">
    <property type="entry name" value="PSI_PsaJ"/>
    <property type="match status" value="1"/>
</dbReference>
<dbReference type="GO" id="GO:0015979">
    <property type="term" value="P:photosynthesis"/>
    <property type="evidence" value="ECO:0007669"/>
    <property type="project" value="InterPro"/>
</dbReference>
<evidence type="ECO:0000256" key="1">
    <source>
        <dbReference type="SAM" id="Phobius"/>
    </source>
</evidence>
<feature type="transmembrane region" description="Helical" evidence="1">
    <location>
        <begin position="6"/>
        <end position="29"/>
    </location>
</feature>
<gene>
    <name evidence="2" type="ORF">FKR81_34885</name>
</gene>
<feature type="transmembrane region" description="Helical" evidence="1">
    <location>
        <begin position="89"/>
        <end position="115"/>
    </location>
</feature>
<dbReference type="AlphaFoldDB" id="A0A563EJE4"/>
<comment type="caution">
    <text evidence="2">The sequence shown here is derived from an EMBL/GenBank/DDBJ whole genome shotgun (WGS) entry which is preliminary data.</text>
</comment>
<keyword evidence="1" id="KW-0472">Membrane</keyword>
<evidence type="ECO:0000313" key="3">
    <source>
        <dbReference type="Proteomes" id="UP000316639"/>
    </source>
</evidence>
<dbReference type="RefSeq" id="WP_146358508.1">
    <property type="nucleotide sequence ID" value="NZ_VOBR01000030.1"/>
</dbReference>
<accession>A0A563EJE4</accession>
<feature type="transmembrane region" description="Helical" evidence="1">
    <location>
        <begin position="59"/>
        <end position="83"/>
    </location>
</feature>
<keyword evidence="1" id="KW-0812">Transmembrane</keyword>
<dbReference type="GO" id="GO:0009522">
    <property type="term" value="C:photosystem I"/>
    <property type="evidence" value="ECO:0007669"/>
    <property type="project" value="InterPro"/>
</dbReference>
<dbReference type="InterPro" id="IPR002615">
    <property type="entry name" value="PSI_PsaJ"/>
</dbReference>
<sequence>MRATDATQFLSTAAVLFTIFLTVAAGALISGLPRNPAELAEPDPGDNVEKGFARAMRSLLFDLVVLNAIGVLLPFSCLFAGVFVRLPTWLLIVCFGYTTLVFLTNLAAVLLIKFAPRLYAAAMRKRGETEREDAGHL</sequence>
<proteinExistence type="predicted"/>
<protein>
    <submittedName>
        <fullName evidence="2">Uncharacterized protein</fullName>
    </submittedName>
</protein>
<evidence type="ECO:0000313" key="2">
    <source>
        <dbReference type="EMBL" id="TWP46773.1"/>
    </source>
</evidence>
<name>A0A563EJE4_9PSEU</name>
<dbReference type="Proteomes" id="UP000316639">
    <property type="component" value="Unassembled WGS sequence"/>
</dbReference>
<keyword evidence="3" id="KW-1185">Reference proteome</keyword>
<dbReference type="EMBL" id="VOBR01000030">
    <property type="protein sequence ID" value="TWP46773.1"/>
    <property type="molecule type" value="Genomic_DNA"/>
</dbReference>
<reference evidence="2 3" key="1">
    <citation type="submission" date="2019-07" db="EMBL/GenBank/DDBJ databases">
        <title>Lentzea xizangensis sp. nov., isolated from Qinghai-Tibetan Plateau Soils.</title>
        <authorList>
            <person name="Huang J."/>
        </authorList>
    </citation>
    <scope>NUCLEOTIDE SEQUENCE [LARGE SCALE GENOMIC DNA]</scope>
    <source>
        <strain evidence="2 3">FXJ1.1311</strain>
    </source>
</reference>